<evidence type="ECO:0000313" key="4">
    <source>
        <dbReference type="Proteomes" id="UP000092740"/>
    </source>
</evidence>
<proteinExistence type="predicted"/>
<gene>
    <name evidence="3" type="ORF">BBB48_03615</name>
</gene>
<evidence type="ECO:0000259" key="2">
    <source>
        <dbReference type="Pfam" id="PF17994"/>
    </source>
</evidence>
<evidence type="ECO:0008006" key="5">
    <source>
        <dbReference type="Google" id="ProtNLM"/>
    </source>
</evidence>
<evidence type="ECO:0000313" key="3">
    <source>
        <dbReference type="EMBL" id="OBY52225.1"/>
    </source>
</evidence>
<organism evidence="3 4">
    <name type="scientific">Haemophilus parainfluenzae</name>
    <dbReference type="NCBI Taxonomy" id="729"/>
    <lineage>
        <taxon>Bacteria</taxon>
        <taxon>Pseudomonadati</taxon>
        <taxon>Pseudomonadota</taxon>
        <taxon>Gammaproteobacteria</taxon>
        <taxon>Pasteurellales</taxon>
        <taxon>Pasteurellaceae</taxon>
        <taxon>Haemophilus</taxon>
    </lineage>
</organism>
<feature type="domain" description="Glycosyltransferase 2-like" evidence="1">
    <location>
        <begin position="154"/>
        <end position="282"/>
    </location>
</feature>
<dbReference type="Gene3D" id="3.90.550.60">
    <property type="match status" value="1"/>
</dbReference>
<dbReference type="RefSeq" id="WP_065265432.1">
    <property type="nucleotide sequence ID" value="NZ_MAQD01000005.1"/>
</dbReference>
<dbReference type="EMBL" id="MAQD01000005">
    <property type="protein sequence ID" value="OBY52225.1"/>
    <property type="molecule type" value="Genomic_DNA"/>
</dbReference>
<dbReference type="Pfam" id="PF00535">
    <property type="entry name" value="Glycos_transf_2"/>
    <property type="match status" value="1"/>
</dbReference>
<dbReference type="InterPro" id="IPR001173">
    <property type="entry name" value="Glyco_trans_2-like"/>
</dbReference>
<comment type="caution">
    <text evidence="3">The sequence shown here is derived from an EMBL/GenBank/DDBJ whole genome shotgun (WGS) entry which is preliminary data.</text>
</comment>
<dbReference type="InterPro" id="IPR029044">
    <property type="entry name" value="Nucleotide-diphossugar_trans"/>
</dbReference>
<dbReference type="AlphaFoldDB" id="A0AB36E9N0"/>
<accession>A0AB36E9N0</accession>
<evidence type="ECO:0000259" key="1">
    <source>
        <dbReference type="Pfam" id="PF00535"/>
    </source>
</evidence>
<dbReference type="InterPro" id="IPR040492">
    <property type="entry name" value="GlfT2_N"/>
</dbReference>
<dbReference type="SUPFAM" id="SSF53448">
    <property type="entry name" value="Nucleotide-diphospho-sugar transferases"/>
    <property type="match status" value="1"/>
</dbReference>
<feature type="domain" description="Galactofuranosyltransferase GlfT2 N-terminal" evidence="2">
    <location>
        <begin position="29"/>
        <end position="136"/>
    </location>
</feature>
<dbReference type="Pfam" id="PF17994">
    <property type="entry name" value="Glft2_N"/>
    <property type="match status" value="1"/>
</dbReference>
<dbReference type="Proteomes" id="UP000092740">
    <property type="component" value="Unassembled WGS sequence"/>
</dbReference>
<sequence>MSIVLQNVIFYPHSLELSHLYVRGNNYALLNNETIKIKAYNSIAFDTYFNFFSIEKWLRYCSLDNLYLEFSFKGNIQINLIGLDYRHTFYQYEQDLHQEILSSDKEKHHKIRIDQFNMQKVLYVSVRANDVDSIISNVCFTTESEVVNKEYKLSCCICTYNRQSYIQKSADVLETGIDKNGLNMDVIITNNGDPIQLNKEYKNIHIYKSKNMGGAGGFTHSICKAIESNSSHVLLMDDDINFHFESLLRTYRFFQFIRPEYFDVMLAGSMFSSDERWLQYERNTILDNNGFHHQGHFQDMRDRGVALNNTFSESIYGLSGWWFSAFSTKLIKENGLPLPIFVRGDDIEFSMRNNKEIVSLNGINVWHDPFILKYNEIMEDYYLPRNMIMNALLSYQRYYNLIKLFSLKKFIKNLITFNYVAAEFNVLALEHVINEEYKKDPADLHQWAMKTLKELKKNTVTVSDVDYYYTEPRFHKKSTKLLGIILSYLGLGTEGSSKYGFERQPIFFYGRKKVRLFNTLNRTMEEATLQRGKSIRLAIRFVKNYIHLIRNIESYRSKLLEFRESSKERDSWDKLFR</sequence>
<name>A0AB36E9N0_HAEPA</name>
<protein>
    <recommendedName>
        <fullName evidence="5">Glycosyltransferase family 2 protein</fullName>
    </recommendedName>
</protein>
<reference evidence="3 4" key="1">
    <citation type="submission" date="2016-06" db="EMBL/GenBank/DDBJ databases">
        <title>Simultaneous identification of Haemophilus influenzae and Haemophilus haemolyticus using TaqMan real-time PCR.</title>
        <authorList>
            <person name="Price E.P."/>
            <person name="Sarovich D.S."/>
            <person name="Harris T."/>
            <person name="Spargo J.C."/>
            <person name="Nosworthy E."/>
            <person name="Beissbarth J."/>
            <person name="Smith-Vaughan H.C."/>
        </authorList>
    </citation>
    <scope>NUCLEOTIDE SEQUENCE [LARGE SCALE GENOMIC DNA]</scope>
    <source>
        <strain evidence="3 4">ATCC 9796</strain>
    </source>
</reference>